<organism evidence="4 5">
    <name type="scientific">Paenibacillus terrae (strain HPL-003)</name>
    <dbReference type="NCBI Taxonomy" id="985665"/>
    <lineage>
        <taxon>Bacteria</taxon>
        <taxon>Bacillati</taxon>
        <taxon>Bacillota</taxon>
        <taxon>Bacilli</taxon>
        <taxon>Bacillales</taxon>
        <taxon>Paenibacillaceae</taxon>
        <taxon>Paenibacillus</taxon>
    </lineage>
</organism>
<dbReference type="GO" id="GO:0003677">
    <property type="term" value="F:DNA binding"/>
    <property type="evidence" value="ECO:0007669"/>
    <property type="project" value="UniProtKB-UniRule"/>
</dbReference>
<dbReference type="Proteomes" id="UP000005876">
    <property type="component" value="Chromosome"/>
</dbReference>
<dbReference type="STRING" id="985665.HPL003_21150"/>
<keyword evidence="1 2" id="KW-0238">DNA-binding</keyword>
<dbReference type="InterPro" id="IPR001647">
    <property type="entry name" value="HTH_TetR"/>
</dbReference>
<dbReference type="InterPro" id="IPR009057">
    <property type="entry name" value="Homeodomain-like_sf"/>
</dbReference>
<dbReference type="KEGG" id="pta:HPL003_21150"/>
<dbReference type="SUPFAM" id="SSF46689">
    <property type="entry name" value="Homeodomain-like"/>
    <property type="match status" value="1"/>
</dbReference>
<dbReference type="eggNOG" id="COG1309">
    <property type="taxonomic scope" value="Bacteria"/>
</dbReference>
<accession>G7VP87</accession>
<evidence type="ECO:0000256" key="1">
    <source>
        <dbReference type="ARBA" id="ARBA00023125"/>
    </source>
</evidence>
<reference evidence="5" key="1">
    <citation type="submission" date="2011-11" db="EMBL/GenBank/DDBJ databases">
        <title>Complete sequence of Paenibacillus terrae HPL-003.</title>
        <authorList>
            <person name="Shin S.H."/>
            <person name="Kim S."/>
            <person name="Kim J.Y."/>
        </authorList>
    </citation>
    <scope>NUCLEOTIDE SEQUENCE [LARGE SCALE GENOMIC DNA]</scope>
    <source>
        <strain evidence="5">HPL-003</strain>
    </source>
</reference>
<reference evidence="4 5" key="3">
    <citation type="journal article" date="2012" name="J. Bacteriol.">
        <title>Genome Sequence of Paenibacillus terrae HPL-003, a Xylanase-Producing Bacterium Isolated from Soil Found in Forest Residue.</title>
        <authorList>
            <person name="Shin S.H."/>
            <person name="Kim S."/>
            <person name="Kim J.Y."/>
            <person name="Song H.Y."/>
            <person name="Cho S.J."/>
            <person name="Kim D.R."/>
            <person name="Lee K.I."/>
            <person name="Lim H.K."/>
            <person name="Park N.J."/>
            <person name="Hwang I.T."/>
            <person name="Yang K.S."/>
        </authorList>
    </citation>
    <scope>NUCLEOTIDE SEQUENCE [LARGE SCALE GENOMIC DNA]</scope>
    <source>
        <strain evidence="4 5">HPL-003</strain>
    </source>
</reference>
<evidence type="ECO:0000313" key="4">
    <source>
        <dbReference type="EMBL" id="AET60964.1"/>
    </source>
</evidence>
<evidence type="ECO:0000313" key="5">
    <source>
        <dbReference type="Proteomes" id="UP000005876"/>
    </source>
</evidence>
<dbReference type="OrthoDB" id="881297at2"/>
<feature type="domain" description="HTH tetR-type" evidence="3">
    <location>
        <begin position="7"/>
        <end position="67"/>
    </location>
</feature>
<evidence type="ECO:0000259" key="3">
    <source>
        <dbReference type="PROSITE" id="PS50977"/>
    </source>
</evidence>
<dbReference type="HOGENOM" id="CLU_105399_0_0_9"/>
<evidence type="ECO:0000256" key="2">
    <source>
        <dbReference type="PROSITE-ProRule" id="PRU00335"/>
    </source>
</evidence>
<dbReference type="RefSeq" id="WP_014281661.1">
    <property type="nucleotide sequence ID" value="NC_016641.1"/>
</dbReference>
<dbReference type="AlphaFoldDB" id="G7VP87"/>
<gene>
    <name evidence="4" type="ordered locus">HPL003_21150</name>
</gene>
<sequence>MIDNQRDETRRTMIYRLIRRTRKESLTSMRAEDMAKCMDVSKVTMYKYFSSKEDILASVISNFKDYLRNEDIFSFHQDDSVIDRYQKTFEQSLMINFYFPEHFFEDFKNNHPPLYEEIVDAQHFRFIQLEELYRLGSEKGIFHPVNAAIFVLDDQLILRRILDPSFLIRHNLLLQSALMDYYNMQKRKLLKDKYLHSLDDSPIEETVRFFVTKNSRYL</sequence>
<reference key="2">
    <citation type="submission" date="2011-11" db="EMBL/GenBank/DDBJ databases">
        <authorList>
            <person name="Shin S.H."/>
            <person name="Kim S."/>
            <person name="Kim J.Y."/>
        </authorList>
    </citation>
    <scope>NUCLEOTIDE SEQUENCE</scope>
    <source>
        <strain>HPL-003</strain>
    </source>
</reference>
<feature type="DNA-binding region" description="H-T-H motif" evidence="2">
    <location>
        <begin position="30"/>
        <end position="49"/>
    </location>
</feature>
<dbReference type="EMBL" id="CP003107">
    <property type="protein sequence ID" value="AET60964.1"/>
    <property type="molecule type" value="Genomic_DNA"/>
</dbReference>
<dbReference type="Gene3D" id="1.10.357.10">
    <property type="entry name" value="Tetracycline Repressor, domain 2"/>
    <property type="match status" value="1"/>
</dbReference>
<name>G7VP87_PAETH</name>
<dbReference type="PROSITE" id="PS50977">
    <property type="entry name" value="HTH_TETR_2"/>
    <property type="match status" value="1"/>
</dbReference>
<proteinExistence type="predicted"/>
<protein>
    <submittedName>
        <fullName evidence="4">TetR family transcriptional regulator</fullName>
    </submittedName>
</protein>